<evidence type="ECO:0000256" key="1">
    <source>
        <dbReference type="SAM" id="SignalP"/>
    </source>
</evidence>
<dbReference type="RefSeq" id="WP_194097458.1">
    <property type="nucleotide sequence ID" value="NZ_JADFTZ010000010.1"/>
</dbReference>
<evidence type="ECO:0000313" key="2">
    <source>
        <dbReference type="EMBL" id="MBE9577569.1"/>
    </source>
</evidence>
<sequence>MKKIYLIILFLSFFKVFSQQNDFENFNGKWKLSKNYTENIKTQIIFYEILLIESNKIIFQNSQKKESVTLSFKLIEHSYKYTNNQIYKMIELENGEIWELQFREINNQKRIIWKCTKDAEGVSWIQVDDRGIIRDPEARKIALDSEINTYYTKIE</sequence>
<feature type="signal peptide" evidence="1">
    <location>
        <begin position="1"/>
        <end position="18"/>
    </location>
</feature>
<dbReference type="Proteomes" id="UP000656274">
    <property type="component" value="Unassembled WGS sequence"/>
</dbReference>
<comment type="caution">
    <text evidence="2">The sequence shown here is derived from an EMBL/GenBank/DDBJ whole genome shotgun (WGS) entry which is preliminary data.</text>
</comment>
<protein>
    <recommendedName>
        <fullName evidence="5">Lipocalin-like domain-containing protein</fullName>
    </recommendedName>
</protein>
<keyword evidence="4" id="KW-1185">Reference proteome</keyword>
<keyword evidence="1" id="KW-0732">Signal</keyword>
<proteinExistence type="predicted"/>
<name>A0ABR9WVA8_9FLAO</name>
<evidence type="ECO:0000313" key="3">
    <source>
        <dbReference type="EMBL" id="MBE9577572.1"/>
    </source>
</evidence>
<evidence type="ECO:0008006" key="5">
    <source>
        <dbReference type="Google" id="ProtNLM"/>
    </source>
</evidence>
<reference evidence="2 4" key="1">
    <citation type="submission" date="2020-10" db="EMBL/GenBank/DDBJ databases">
        <title>The genome sequence of Flavobacterium aquaticum 1Y8A.</title>
        <authorList>
            <person name="Liu Y."/>
        </authorList>
    </citation>
    <scope>NUCLEOTIDE SEQUENCE [LARGE SCALE GENOMIC DNA]</scope>
    <source>
        <strain evidence="2 4">1Y8A</strain>
    </source>
</reference>
<dbReference type="EMBL" id="JADFTZ010000010">
    <property type="protein sequence ID" value="MBE9577572.1"/>
    <property type="molecule type" value="Genomic_DNA"/>
</dbReference>
<dbReference type="EMBL" id="JADFTZ010000010">
    <property type="protein sequence ID" value="MBE9577569.1"/>
    <property type="molecule type" value="Genomic_DNA"/>
</dbReference>
<organism evidence="2 4">
    <name type="scientific">Flavobacterium proteolyticum</name>
    <dbReference type="NCBI Taxonomy" id="2911683"/>
    <lineage>
        <taxon>Bacteria</taxon>
        <taxon>Pseudomonadati</taxon>
        <taxon>Bacteroidota</taxon>
        <taxon>Flavobacteriia</taxon>
        <taxon>Flavobacteriales</taxon>
        <taxon>Flavobacteriaceae</taxon>
        <taxon>Flavobacterium</taxon>
    </lineage>
</organism>
<feature type="chain" id="PRO_5045032033" description="Lipocalin-like domain-containing protein" evidence="1">
    <location>
        <begin position="19"/>
        <end position="155"/>
    </location>
</feature>
<gene>
    <name evidence="2" type="ORF">IM755_12700</name>
    <name evidence="3" type="ORF">IM755_12715</name>
</gene>
<evidence type="ECO:0000313" key="4">
    <source>
        <dbReference type="Proteomes" id="UP000656274"/>
    </source>
</evidence>
<accession>A0ABR9WVA8</accession>